<dbReference type="EMBL" id="JBBNAE010000008">
    <property type="protein sequence ID" value="KAK9103054.1"/>
    <property type="molecule type" value="Genomic_DNA"/>
</dbReference>
<comment type="caution">
    <text evidence="2">The sequence shown here is derived from an EMBL/GenBank/DDBJ whole genome shotgun (WGS) entry which is preliminary data.</text>
</comment>
<feature type="compositionally biased region" description="Acidic residues" evidence="1">
    <location>
        <begin position="161"/>
        <end position="186"/>
    </location>
</feature>
<keyword evidence="3" id="KW-1185">Reference proteome</keyword>
<feature type="region of interest" description="Disordered" evidence="1">
    <location>
        <begin position="154"/>
        <end position="186"/>
    </location>
</feature>
<gene>
    <name evidence="2" type="ORF">Sjap_020308</name>
</gene>
<dbReference type="Proteomes" id="UP001417504">
    <property type="component" value="Unassembled WGS sequence"/>
</dbReference>
<dbReference type="AlphaFoldDB" id="A0AAP0F164"/>
<feature type="region of interest" description="Disordered" evidence="1">
    <location>
        <begin position="114"/>
        <end position="135"/>
    </location>
</feature>
<feature type="compositionally biased region" description="Basic and acidic residues" evidence="1">
    <location>
        <begin position="114"/>
        <end position="131"/>
    </location>
</feature>
<evidence type="ECO:0000313" key="2">
    <source>
        <dbReference type="EMBL" id="KAK9103054.1"/>
    </source>
</evidence>
<organism evidence="2 3">
    <name type="scientific">Stephania japonica</name>
    <dbReference type="NCBI Taxonomy" id="461633"/>
    <lineage>
        <taxon>Eukaryota</taxon>
        <taxon>Viridiplantae</taxon>
        <taxon>Streptophyta</taxon>
        <taxon>Embryophyta</taxon>
        <taxon>Tracheophyta</taxon>
        <taxon>Spermatophyta</taxon>
        <taxon>Magnoliopsida</taxon>
        <taxon>Ranunculales</taxon>
        <taxon>Menispermaceae</taxon>
        <taxon>Menispermoideae</taxon>
        <taxon>Cissampelideae</taxon>
        <taxon>Stephania</taxon>
    </lineage>
</organism>
<name>A0AAP0F164_9MAGN</name>
<sequence length="222" mass="24844">MTFSGVAKELHLYAKKDTENPNLEPQLAKLAGIELEKVFGHDLNGGCDAYIDELTAKLWNNPLDGLIFSEGVESYIRHSSPELEDYLSPEVEDKDNNDVFEAELKAVQVVARHSWSESKNEDGDDTIEKCGPENNLDQQGICNVVEHESEIEPEPLFIGEENMEDDDKLSTDDPESFDEVSNGEESDGVAFVRRMSTHPKFDKEASIPVFTSNMSFANAREI</sequence>
<protein>
    <submittedName>
        <fullName evidence="2">Uncharacterized protein</fullName>
    </submittedName>
</protein>
<proteinExistence type="predicted"/>
<reference evidence="2 3" key="1">
    <citation type="submission" date="2024-01" db="EMBL/GenBank/DDBJ databases">
        <title>Genome assemblies of Stephania.</title>
        <authorList>
            <person name="Yang L."/>
        </authorList>
    </citation>
    <scope>NUCLEOTIDE SEQUENCE [LARGE SCALE GENOMIC DNA]</scope>
    <source>
        <strain evidence="2">QJT</strain>
        <tissue evidence="2">Leaf</tissue>
    </source>
</reference>
<evidence type="ECO:0000256" key="1">
    <source>
        <dbReference type="SAM" id="MobiDB-lite"/>
    </source>
</evidence>
<accession>A0AAP0F164</accession>
<evidence type="ECO:0000313" key="3">
    <source>
        <dbReference type="Proteomes" id="UP001417504"/>
    </source>
</evidence>